<evidence type="ECO:0000313" key="5">
    <source>
        <dbReference type="Proteomes" id="UP000267035"/>
    </source>
</evidence>
<dbReference type="EMBL" id="RDQL01000005">
    <property type="protein sequence ID" value="RMX00376.1"/>
    <property type="molecule type" value="Genomic_DNA"/>
</dbReference>
<dbReference type="SUPFAM" id="SSF51445">
    <property type="entry name" value="(Trans)glycosidases"/>
    <property type="match status" value="1"/>
</dbReference>
<name>A0A3M6QB51_9BURK</name>
<protein>
    <submittedName>
        <fullName evidence="4">Glycosyl hydrolase family protein</fullName>
    </submittedName>
</protein>
<keyword evidence="2" id="KW-0326">Glycosidase</keyword>
<reference evidence="4 5" key="1">
    <citation type="submission" date="2018-10" db="EMBL/GenBank/DDBJ databases">
        <title>Comamonadaceae CDC group NO-1 genome sequencing and assembly.</title>
        <authorList>
            <person name="Bernier A.-M."/>
            <person name="Bernard K."/>
        </authorList>
    </citation>
    <scope>NUCLEOTIDE SEQUENCE [LARGE SCALE GENOMIC DNA]</scope>
    <source>
        <strain evidence="4 5">NML161473</strain>
    </source>
</reference>
<dbReference type="GO" id="GO:0004565">
    <property type="term" value="F:beta-galactosidase activity"/>
    <property type="evidence" value="ECO:0007669"/>
    <property type="project" value="InterPro"/>
</dbReference>
<comment type="caution">
    <text evidence="4">The sequence shown here is derived from an EMBL/GenBank/DDBJ whole genome shotgun (WGS) entry which is preliminary data.</text>
</comment>
<dbReference type="AlphaFoldDB" id="A0A3M6QB51"/>
<sequence>MSACSHRCRLPLLALATSALVGLSAWGWLKVIPASDRHAAPQRPVAASEHPAQSAPIPALAERAQPMYLLLTVEGLEYCSGHGSSDALKADLVRQNFDNATHLQHLLESIEPGGAQGKIQAGYVITTKLLSLFKPDSDGQGWTFDAGGFACQLRLVEKLDRPVALYLSSTHFDTQGPLPQKLSQEAANLALFPDLKPATLSYFSYPIVPYTLQTDGAIAVNHYKRQALAHIHQMVQALAPEHRRKIVAIFLGGETHQFYQGFEDGMGEFAQPVVTDYSPASQQQFRAWLAQRYGSIDALNQAWGSALPSFDAIAAPAGNFRAQPQTPLLAHYDGYAQGSVPVHGWFWDASGTTEALRVYLDGQYIGPAQWGLNRLDVYRAVEDIATPAVGFRMNLPFDRLPAGRHMVSITHAQGAYECLMDERVIEVLRPAPAAGADAPLDFSDKHRVFTSMRDKPLRCPQRAKAGKRYYLDSPAWDMKVAFNPAARDWNLFRQAQVRAYMQQLYDWAVEMGYDASLLFSHQIVPELNSSWNENLFATQGSVAADTPWKPGFNLYGAGAWSPWTQDFLQRLAPQEGGYGIPEFHPQQWKDARSARAAIAHHYNAGAHFLSPYYFSIIPPQYLQDPTSNAVARMRLEAGNSADGSNVFYEAIREYARQ</sequence>
<evidence type="ECO:0000313" key="4">
    <source>
        <dbReference type="EMBL" id="RMX00376.1"/>
    </source>
</evidence>
<gene>
    <name evidence="4" type="ORF">EBQ25_04695</name>
</gene>
<dbReference type="Proteomes" id="UP000267035">
    <property type="component" value="Unassembled WGS sequence"/>
</dbReference>
<dbReference type="InterPro" id="IPR013529">
    <property type="entry name" value="Glyco_hydro_42_N"/>
</dbReference>
<dbReference type="InterPro" id="IPR017853">
    <property type="entry name" value="GH"/>
</dbReference>
<dbReference type="Gene3D" id="3.20.20.80">
    <property type="entry name" value="Glycosidases"/>
    <property type="match status" value="1"/>
</dbReference>
<keyword evidence="1 4" id="KW-0378">Hydrolase</keyword>
<evidence type="ECO:0000259" key="3">
    <source>
        <dbReference type="Pfam" id="PF02449"/>
    </source>
</evidence>
<proteinExistence type="predicted"/>
<evidence type="ECO:0000256" key="2">
    <source>
        <dbReference type="ARBA" id="ARBA00023295"/>
    </source>
</evidence>
<organism evidence="4 5">
    <name type="scientific">Allofranklinella schreckenbergeri</name>
    <dbReference type="NCBI Taxonomy" id="1076744"/>
    <lineage>
        <taxon>Bacteria</taxon>
        <taxon>Pseudomonadati</taxon>
        <taxon>Pseudomonadota</taxon>
        <taxon>Betaproteobacteria</taxon>
        <taxon>Burkholderiales</taxon>
        <taxon>Comamonadaceae</taxon>
        <taxon>Allofranklinella</taxon>
    </lineage>
</organism>
<dbReference type="GO" id="GO:0009341">
    <property type="term" value="C:beta-galactosidase complex"/>
    <property type="evidence" value="ECO:0007669"/>
    <property type="project" value="InterPro"/>
</dbReference>
<accession>A0A3M6QB51</accession>
<evidence type="ECO:0000256" key="1">
    <source>
        <dbReference type="ARBA" id="ARBA00022801"/>
    </source>
</evidence>
<dbReference type="RefSeq" id="WP_122253706.1">
    <property type="nucleotide sequence ID" value="NZ_RDQL01000005.1"/>
</dbReference>
<dbReference type="GO" id="GO:0005975">
    <property type="term" value="P:carbohydrate metabolic process"/>
    <property type="evidence" value="ECO:0007669"/>
    <property type="project" value="InterPro"/>
</dbReference>
<keyword evidence="5" id="KW-1185">Reference proteome</keyword>
<dbReference type="Pfam" id="PF02449">
    <property type="entry name" value="Glyco_hydro_42"/>
    <property type="match status" value="1"/>
</dbReference>
<feature type="domain" description="Glycoside hydrolase family 42 N-terminal" evidence="3">
    <location>
        <begin position="268"/>
        <end position="320"/>
    </location>
</feature>